<evidence type="ECO:0000256" key="4">
    <source>
        <dbReference type="ARBA" id="ARBA00022777"/>
    </source>
</evidence>
<gene>
    <name evidence="8" type="ORF">TIFTF001_052252</name>
</gene>
<comment type="caution">
    <text evidence="8">The sequence shown here is derived from an EMBL/GenBank/DDBJ whole genome shotgun (WGS) entry which is preliminary data.</text>
</comment>
<dbReference type="AlphaFoldDB" id="A0AA88EGR3"/>
<dbReference type="GO" id="GO:0004674">
    <property type="term" value="F:protein serine/threonine kinase activity"/>
    <property type="evidence" value="ECO:0007669"/>
    <property type="project" value="UniProtKB-KW"/>
</dbReference>
<evidence type="ECO:0000256" key="1">
    <source>
        <dbReference type="ARBA" id="ARBA00022527"/>
    </source>
</evidence>
<accession>A0AA88EGR3</accession>
<name>A0AA88EGR3_FICCA</name>
<feature type="non-terminal residue" evidence="8">
    <location>
        <position position="1"/>
    </location>
</feature>
<proteinExistence type="predicted"/>
<dbReference type="PANTHER" id="PTHR27002">
    <property type="entry name" value="RECEPTOR-LIKE SERINE/THREONINE-PROTEIN KINASE SD1-8"/>
    <property type="match status" value="1"/>
</dbReference>
<dbReference type="InterPro" id="IPR011009">
    <property type="entry name" value="Kinase-like_dom_sf"/>
</dbReference>
<evidence type="ECO:0000313" key="9">
    <source>
        <dbReference type="Proteomes" id="UP001187192"/>
    </source>
</evidence>
<dbReference type="GO" id="GO:0005524">
    <property type="term" value="F:ATP binding"/>
    <property type="evidence" value="ECO:0007669"/>
    <property type="project" value="UniProtKB-KW"/>
</dbReference>
<keyword evidence="9" id="KW-1185">Reference proteome</keyword>
<evidence type="ECO:0000313" key="8">
    <source>
        <dbReference type="EMBL" id="GMN73828.1"/>
    </source>
</evidence>
<dbReference type="Gene3D" id="3.30.200.20">
    <property type="entry name" value="Phosphorylase Kinase, domain 1"/>
    <property type="match status" value="1"/>
</dbReference>
<dbReference type="PANTHER" id="PTHR27002:SF825">
    <property type="entry name" value="RECEPTOR-LIKE SERINE_THREONINE-PROTEIN KINASE"/>
    <property type="match status" value="1"/>
</dbReference>
<keyword evidence="2" id="KW-0808">Transferase</keyword>
<dbReference type="SUPFAM" id="SSF56112">
    <property type="entry name" value="Protein kinase-like (PK-like)"/>
    <property type="match status" value="1"/>
</dbReference>
<keyword evidence="3" id="KW-0547">Nucleotide-binding</keyword>
<evidence type="ECO:0000256" key="5">
    <source>
        <dbReference type="ARBA" id="ARBA00022840"/>
    </source>
</evidence>
<dbReference type="EMBL" id="BTGU01010728">
    <property type="protein sequence ID" value="GMN73828.1"/>
    <property type="molecule type" value="Genomic_DNA"/>
</dbReference>
<keyword evidence="6" id="KW-0812">Transmembrane</keyword>
<dbReference type="GO" id="GO:0005886">
    <property type="term" value="C:plasma membrane"/>
    <property type="evidence" value="ECO:0007669"/>
    <property type="project" value="TreeGrafter"/>
</dbReference>
<dbReference type="Proteomes" id="UP001187192">
    <property type="component" value="Unassembled WGS sequence"/>
</dbReference>
<dbReference type="PROSITE" id="PS50011">
    <property type="entry name" value="PROTEIN_KINASE_DOM"/>
    <property type="match status" value="1"/>
</dbReference>
<sequence>MAASEFGKSNTNTVTISVSVVISVFVLLFLVGGYIIIKKRTSRSHISQEQTVINSNLVQDPILLKEDVELLSFDLDTIALATSNFFFENKIGEGGFGPVYKGTLSIGQEIAVKRLSKHSGQGIVEFKNE</sequence>
<keyword evidence="6" id="KW-1133">Transmembrane helix</keyword>
<evidence type="ECO:0000256" key="6">
    <source>
        <dbReference type="SAM" id="Phobius"/>
    </source>
</evidence>
<feature type="domain" description="Protein kinase" evidence="7">
    <location>
        <begin position="85"/>
        <end position="129"/>
    </location>
</feature>
<keyword evidence="6" id="KW-0472">Membrane</keyword>
<evidence type="ECO:0000256" key="3">
    <source>
        <dbReference type="ARBA" id="ARBA00022741"/>
    </source>
</evidence>
<evidence type="ECO:0000256" key="2">
    <source>
        <dbReference type="ARBA" id="ARBA00022679"/>
    </source>
</evidence>
<keyword evidence="5" id="KW-0067">ATP-binding</keyword>
<evidence type="ECO:0000259" key="7">
    <source>
        <dbReference type="PROSITE" id="PS50011"/>
    </source>
</evidence>
<feature type="transmembrane region" description="Helical" evidence="6">
    <location>
        <begin position="14"/>
        <end position="37"/>
    </location>
</feature>
<dbReference type="InterPro" id="IPR000719">
    <property type="entry name" value="Prot_kinase_dom"/>
</dbReference>
<keyword evidence="1" id="KW-0723">Serine/threonine-protein kinase</keyword>
<organism evidence="8 9">
    <name type="scientific">Ficus carica</name>
    <name type="common">Common fig</name>
    <dbReference type="NCBI Taxonomy" id="3494"/>
    <lineage>
        <taxon>Eukaryota</taxon>
        <taxon>Viridiplantae</taxon>
        <taxon>Streptophyta</taxon>
        <taxon>Embryophyta</taxon>
        <taxon>Tracheophyta</taxon>
        <taxon>Spermatophyta</taxon>
        <taxon>Magnoliopsida</taxon>
        <taxon>eudicotyledons</taxon>
        <taxon>Gunneridae</taxon>
        <taxon>Pentapetalae</taxon>
        <taxon>rosids</taxon>
        <taxon>fabids</taxon>
        <taxon>Rosales</taxon>
        <taxon>Moraceae</taxon>
        <taxon>Ficeae</taxon>
        <taxon>Ficus</taxon>
    </lineage>
</organism>
<protein>
    <recommendedName>
        <fullName evidence="7">Protein kinase domain-containing protein</fullName>
    </recommendedName>
</protein>
<reference evidence="8" key="1">
    <citation type="submission" date="2023-07" db="EMBL/GenBank/DDBJ databases">
        <title>draft genome sequence of fig (Ficus carica).</title>
        <authorList>
            <person name="Takahashi T."/>
            <person name="Nishimura K."/>
        </authorList>
    </citation>
    <scope>NUCLEOTIDE SEQUENCE</scope>
</reference>
<keyword evidence="4" id="KW-0418">Kinase</keyword>